<feature type="non-terminal residue" evidence="2">
    <location>
        <position position="1"/>
    </location>
</feature>
<dbReference type="Gene3D" id="3.40.720.10">
    <property type="entry name" value="Alkaline Phosphatase, subunit A"/>
    <property type="match status" value="1"/>
</dbReference>
<dbReference type="EMBL" id="UINC01195645">
    <property type="protein sequence ID" value="SVE12307.1"/>
    <property type="molecule type" value="Genomic_DNA"/>
</dbReference>
<dbReference type="SUPFAM" id="SSF53649">
    <property type="entry name" value="Alkaline phosphatase-like"/>
    <property type="match status" value="1"/>
</dbReference>
<dbReference type="PANTHER" id="PTHR43751:SF3">
    <property type="entry name" value="SULFATASE N-TERMINAL DOMAIN-CONTAINING PROTEIN"/>
    <property type="match status" value="1"/>
</dbReference>
<feature type="domain" description="Sulfatase N-terminal" evidence="1">
    <location>
        <begin position="7"/>
        <end position="167"/>
    </location>
</feature>
<gene>
    <name evidence="2" type="ORF">METZ01_LOCUS465161</name>
</gene>
<dbReference type="InterPro" id="IPR017850">
    <property type="entry name" value="Alkaline_phosphatase_core_sf"/>
</dbReference>
<dbReference type="Gene3D" id="3.30.1120.10">
    <property type="match status" value="1"/>
</dbReference>
<proteinExistence type="predicted"/>
<dbReference type="InterPro" id="IPR052701">
    <property type="entry name" value="GAG_Ulvan_Degrading_Sulfatases"/>
</dbReference>
<evidence type="ECO:0000313" key="2">
    <source>
        <dbReference type="EMBL" id="SVE12307.1"/>
    </source>
</evidence>
<reference evidence="2" key="1">
    <citation type="submission" date="2018-05" db="EMBL/GenBank/DDBJ databases">
        <authorList>
            <person name="Lanie J.A."/>
            <person name="Ng W.-L."/>
            <person name="Kazmierczak K.M."/>
            <person name="Andrzejewski T.M."/>
            <person name="Davidsen T.M."/>
            <person name="Wayne K.J."/>
            <person name="Tettelin H."/>
            <person name="Glass J.I."/>
            <person name="Rusch D."/>
            <person name="Podicherti R."/>
            <person name="Tsui H.-C.T."/>
            <person name="Winkler M.E."/>
        </authorList>
    </citation>
    <scope>NUCLEOTIDE SEQUENCE</scope>
</reference>
<protein>
    <recommendedName>
        <fullName evidence="1">Sulfatase N-terminal domain-containing protein</fullName>
    </recommendedName>
</protein>
<sequence length="249" mass="27331">IRRSAAAKEPFFCYIPTAIPHAAMHAPAELHAKWRKVFPQFDKKIGRYGAGGEACPNVVNPIAGFAAMMEHLDNEVGEVLALLAELGIDDNTLVMFASDNGAHKEGGHNPAFWNSTGSLRGYKRDMHEGGIRTPMLARWPGVIAPGKTTAHLSGFQDLLPTMCELTGQPVPKQNDGISFLPTLRGASKKQAKHDYLYFEFCTGASKIRSQALRTGQWKAYRPVGKPLELFNLATDPYEKNDLAKSKPDL</sequence>
<name>A0A383AWT3_9ZZZZ</name>
<feature type="non-terminal residue" evidence="2">
    <location>
        <position position="249"/>
    </location>
</feature>
<dbReference type="PANTHER" id="PTHR43751">
    <property type="entry name" value="SULFATASE"/>
    <property type="match status" value="1"/>
</dbReference>
<organism evidence="2">
    <name type="scientific">marine metagenome</name>
    <dbReference type="NCBI Taxonomy" id="408172"/>
    <lineage>
        <taxon>unclassified sequences</taxon>
        <taxon>metagenomes</taxon>
        <taxon>ecological metagenomes</taxon>
    </lineage>
</organism>
<dbReference type="Pfam" id="PF00884">
    <property type="entry name" value="Sulfatase"/>
    <property type="match status" value="1"/>
</dbReference>
<evidence type="ECO:0000259" key="1">
    <source>
        <dbReference type="Pfam" id="PF00884"/>
    </source>
</evidence>
<accession>A0A383AWT3</accession>
<dbReference type="InterPro" id="IPR000917">
    <property type="entry name" value="Sulfatase_N"/>
</dbReference>
<dbReference type="AlphaFoldDB" id="A0A383AWT3"/>